<feature type="transmembrane region" description="Helical" evidence="1">
    <location>
        <begin position="12"/>
        <end position="31"/>
    </location>
</feature>
<dbReference type="SUPFAM" id="SSF53822">
    <property type="entry name" value="Periplasmic binding protein-like I"/>
    <property type="match status" value="1"/>
</dbReference>
<dbReference type="EMBL" id="JABWDY010012366">
    <property type="protein sequence ID" value="KAF5199142.1"/>
    <property type="molecule type" value="Genomic_DNA"/>
</dbReference>
<dbReference type="InterPro" id="IPR028082">
    <property type="entry name" value="Peripla_BP_I"/>
</dbReference>
<dbReference type="AlphaFoldDB" id="A0A7J6WSW8"/>
<name>A0A7J6WSW8_THATH</name>
<accession>A0A7J6WSW8</accession>
<protein>
    <submittedName>
        <fullName evidence="2">Glutamate receptor</fullName>
    </submittedName>
</protein>
<keyword evidence="3" id="KW-1185">Reference proteome</keyword>
<proteinExistence type="predicted"/>
<evidence type="ECO:0000313" key="3">
    <source>
        <dbReference type="Proteomes" id="UP000554482"/>
    </source>
</evidence>
<feature type="non-terminal residue" evidence="2">
    <location>
        <position position="93"/>
    </location>
</feature>
<evidence type="ECO:0000313" key="2">
    <source>
        <dbReference type="EMBL" id="KAF5199142.1"/>
    </source>
</evidence>
<organism evidence="2 3">
    <name type="scientific">Thalictrum thalictroides</name>
    <name type="common">Rue-anemone</name>
    <name type="synonym">Anemone thalictroides</name>
    <dbReference type="NCBI Taxonomy" id="46969"/>
    <lineage>
        <taxon>Eukaryota</taxon>
        <taxon>Viridiplantae</taxon>
        <taxon>Streptophyta</taxon>
        <taxon>Embryophyta</taxon>
        <taxon>Tracheophyta</taxon>
        <taxon>Spermatophyta</taxon>
        <taxon>Magnoliopsida</taxon>
        <taxon>Ranunculales</taxon>
        <taxon>Ranunculaceae</taxon>
        <taxon>Thalictroideae</taxon>
        <taxon>Thalictrum</taxon>
    </lineage>
</organism>
<reference evidence="2 3" key="1">
    <citation type="submission" date="2020-06" db="EMBL/GenBank/DDBJ databases">
        <title>Transcriptomic and genomic resources for Thalictrum thalictroides and T. hernandezii: Facilitating candidate gene discovery in an emerging model plant lineage.</title>
        <authorList>
            <person name="Arias T."/>
            <person name="Riano-Pachon D.M."/>
            <person name="Di Stilio V.S."/>
        </authorList>
    </citation>
    <scope>NUCLEOTIDE SEQUENCE [LARGE SCALE GENOMIC DNA]</scope>
    <source>
        <strain evidence="3">cv. WT478/WT964</strain>
        <tissue evidence="2">Leaves</tissue>
    </source>
</reference>
<keyword evidence="1" id="KW-0472">Membrane</keyword>
<keyword evidence="2" id="KW-0675">Receptor</keyword>
<gene>
    <name evidence="2" type="ORF">FRX31_011271</name>
</gene>
<evidence type="ECO:0000256" key="1">
    <source>
        <dbReference type="SAM" id="Phobius"/>
    </source>
</evidence>
<dbReference type="OrthoDB" id="5984008at2759"/>
<sequence length="93" mass="10085">MSLPVFTDPASTLLSNFLCLFSLFILLFHGVPISGRDDTINIGAIINLDSRVGKEERLSMDIAVNKFNAASSNRKLQLLVKDSGGDPLKAYTA</sequence>
<keyword evidence="1" id="KW-1133">Transmembrane helix</keyword>
<keyword evidence="1" id="KW-0812">Transmembrane</keyword>
<comment type="caution">
    <text evidence="2">The sequence shown here is derived from an EMBL/GenBank/DDBJ whole genome shotgun (WGS) entry which is preliminary data.</text>
</comment>
<dbReference type="Gene3D" id="3.40.50.2300">
    <property type="match status" value="1"/>
</dbReference>
<dbReference type="Proteomes" id="UP000554482">
    <property type="component" value="Unassembled WGS sequence"/>
</dbReference>